<keyword evidence="11" id="KW-1185">Reference proteome</keyword>
<dbReference type="PANTHER" id="PTHR43654">
    <property type="entry name" value="GLUTAMATE 5-KINASE"/>
    <property type="match status" value="1"/>
</dbReference>
<dbReference type="RefSeq" id="WP_246548713.1">
    <property type="nucleotide sequence ID" value="NZ_JAHBGB010000023.1"/>
</dbReference>
<evidence type="ECO:0000256" key="2">
    <source>
        <dbReference type="ARBA" id="ARBA00022605"/>
    </source>
</evidence>
<keyword evidence="3 8" id="KW-0641">Proline biosynthesis</keyword>
<dbReference type="PRINTS" id="PR00474">
    <property type="entry name" value="GLU5KINASE"/>
</dbReference>
<dbReference type="EC" id="2.7.2.11" evidence="8"/>
<dbReference type="Gene3D" id="2.30.130.10">
    <property type="entry name" value="PUA domain"/>
    <property type="match status" value="1"/>
</dbReference>
<dbReference type="InterPro" id="IPR041739">
    <property type="entry name" value="G5K_ProB"/>
</dbReference>
<comment type="caution">
    <text evidence="8">Lacks conserved residue(s) required for the propagation of feature annotation.</text>
</comment>
<dbReference type="Proteomes" id="UP001597299">
    <property type="component" value="Unassembled WGS sequence"/>
</dbReference>
<evidence type="ECO:0000313" key="10">
    <source>
        <dbReference type="EMBL" id="MFD2139677.1"/>
    </source>
</evidence>
<dbReference type="Pfam" id="PF01472">
    <property type="entry name" value="PUA"/>
    <property type="match status" value="1"/>
</dbReference>
<comment type="similarity">
    <text evidence="8">Belongs to the glutamate 5-kinase family.</text>
</comment>
<dbReference type="InterPro" id="IPR036974">
    <property type="entry name" value="PUA_sf"/>
</dbReference>
<name>A0ABW4YU65_9HYPH</name>
<keyword evidence="1 8" id="KW-0963">Cytoplasm</keyword>
<dbReference type="Gene3D" id="3.40.1160.10">
    <property type="entry name" value="Acetylglutamate kinase-like"/>
    <property type="match status" value="1"/>
</dbReference>
<feature type="binding site" evidence="8">
    <location>
        <position position="76"/>
    </location>
    <ligand>
        <name>substrate</name>
    </ligand>
</feature>
<comment type="caution">
    <text evidence="10">The sequence shown here is derived from an EMBL/GenBank/DDBJ whole genome shotgun (WGS) entry which is preliminary data.</text>
</comment>
<dbReference type="CDD" id="cd21157">
    <property type="entry name" value="PUA_G5K"/>
    <property type="match status" value="1"/>
</dbReference>
<reference evidence="11" key="1">
    <citation type="journal article" date="2019" name="Int. J. Syst. Evol. Microbiol.">
        <title>The Global Catalogue of Microorganisms (GCM) 10K type strain sequencing project: providing services to taxonomists for standard genome sequencing and annotation.</title>
        <authorList>
            <consortium name="The Broad Institute Genomics Platform"/>
            <consortium name="The Broad Institute Genome Sequencing Center for Infectious Disease"/>
            <person name="Wu L."/>
            <person name="Ma J."/>
        </authorList>
    </citation>
    <scope>NUCLEOTIDE SEQUENCE [LARGE SCALE GENOMIC DNA]</scope>
    <source>
        <strain evidence="11">CCM 7435</strain>
    </source>
</reference>
<feature type="binding site" evidence="8">
    <location>
        <position position="35"/>
    </location>
    <ligand>
        <name>ATP</name>
        <dbReference type="ChEBI" id="CHEBI:30616"/>
    </ligand>
</feature>
<evidence type="ECO:0000256" key="4">
    <source>
        <dbReference type="ARBA" id="ARBA00022679"/>
    </source>
</evidence>
<comment type="catalytic activity">
    <reaction evidence="8">
        <text>L-glutamate + ATP = L-glutamyl 5-phosphate + ADP</text>
        <dbReference type="Rhea" id="RHEA:14877"/>
        <dbReference type="ChEBI" id="CHEBI:29985"/>
        <dbReference type="ChEBI" id="CHEBI:30616"/>
        <dbReference type="ChEBI" id="CHEBI:58274"/>
        <dbReference type="ChEBI" id="CHEBI:456216"/>
        <dbReference type="EC" id="2.7.2.11"/>
    </reaction>
</comment>
<keyword evidence="5 8" id="KW-0547">Nucleotide-binding</keyword>
<dbReference type="InterPro" id="IPR005715">
    <property type="entry name" value="Glu_5kinase/COase_Synthase"/>
</dbReference>
<dbReference type="PROSITE" id="PS00902">
    <property type="entry name" value="GLUTAMATE_5_KINASE"/>
    <property type="match status" value="1"/>
</dbReference>
<dbReference type="InterPro" id="IPR011529">
    <property type="entry name" value="Glu_5kinase"/>
</dbReference>
<dbReference type="SUPFAM" id="SSF88697">
    <property type="entry name" value="PUA domain-like"/>
    <property type="match status" value="1"/>
</dbReference>
<dbReference type="InterPro" id="IPR019797">
    <property type="entry name" value="Glutamate_5-kinase_CS"/>
</dbReference>
<evidence type="ECO:0000256" key="6">
    <source>
        <dbReference type="ARBA" id="ARBA00022777"/>
    </source>
</evidence>
<feature type="domain" description="PUA" evidence="9">
    <location>
        <begin position="302"/>
        <end position="384"/>
    </location>
</feature>
<evidence type="ECO:0000256" key="8">
    <source>
        <dbReference type="HAMAP-Rule" id="MF_00456"/>
    </source>
</evidence>
<dbReference type="PROSITE" id="PS50890">
    <property type="entry name" value="PUA"/>
    <property type="match status" value="1"/>
</dbReference>
<sequence>MSSHSTTADSTAAALSAASLTAVPQIASFRRIVVKVGSALLVDSARGALRHAWLAALAEDVAALHREGKEVLVVSSGAIALGRNLLKMPKRPLKLEESQAAAAIGQIALARSWSEALAHEGVTAGQILLTLGDTEERRRYLNARSTINKLLELKAVPVINENDTVATSEIRYGDNDRLAARVAGMASADLLILLSDIDGLYTAPPNDDPNAALIPVVPRITAEVEAMAGGAGTELSRGGMKTKIEAGKIATTAGAHMVIGSGKVKNPIRAIETGARCTWFLAPANPVASRKRWIAGSLEPRGVLHLDAGAVAALRRGSSLLPAGVKKVEGEFTRGDAVVLRGPDGAEIGRGLVAYDHDHAERIRGRSSDEIATITGFEGRSAMVHRDDLVLGGG</sequence>
<dbReference type="PANTHER" id="PTHR43654:SF1">
    <property type="entry name" value="ISOPENTENYL PHOSPHATE KINASE"/>
    <property type="match status" value="1"/>
</dbReference>
<keyword evidence="2 8" id="KW-0028">Amino-acid biosynthesis</keyword>
<protein>
    <recommendedName>
        <fullName evidence="8">Glutamate 5-kinase</fullName>
        <ecNumber evidence="8">2.7.2.11</ecNumber>
    </recommendedName>
    <alternativeName>
        <fullName evidence="8">Gamma-glutamyl kinase</fullName>
        <shortName evidence="8">GK</shortName>
    </alternativeName>
</protein>
<organism evidence="10 11">
    <name type="scientific">Ancylobacter oerskovii</name>
    <dbReference type="NCBI Taxonomy" id="459519"/>
    <lineage>
        <taxon>Bacteria</taxon>
        <taxon>Pseudomonadati</taxon>
        <taxon>Pseudomonadota</taxon>
        <taxon>Alphaproteobacteria</taxon>
        <taxon>Hyphomicrobiales</taxon>
        <taxon>Xanthobacteraceae</taxon>
        <taxon>Ancylobacter</taxon>
    </lineage>
</organism>
<evidence type="ECO:0000313" key="11">
    <source>
        <dbReference type="Proteomes" id="UP001597299"/>
    </source>
</evidence>
<dbReference type="Pfam" id="PF00696">
    <property type="entry name" value="AA_kinase"/>
    <property type="match status" value="1"/>
</dbReference>
<evidence type="ECO:0000256" key="3">
    <source>
        <dbReference type="ARBA" id="ARBA00022650"/>
    </source>
</evidence>
<evidence type="ECO:0000256" key="7">
    <source>
        <dbReference type="ARBA" id="ARBA00022840"/>
    </source>
</evidence>
<comment type="subcellular location">
    <subcellularLocation>
        <location evidence="8">Cytoplasm</location>
    </subcellularLocation>
</comment>
<dbReference type="EMBL" id="JBHUHD010000001">
    <property type="protein sequence ID" value="MFD2139677.1"/>
    <property type="molecule type" value="Genomic_DNA"/>
</dbReference>
<evidence type="ECO:0000256" key="1">
    <source>
        <dbReference type="ARBA" id="ARBA00022490"/>
    </source>
</evidence>
<dbReference type="InterPro" id="IPR015947">
    <property type="entry name" value="PUA-like_sf"/>
</dbReference>
<feature type="binding site" evidence="8">
    <location>
        <begin position="195"/>
        <end position="196"/>
    </location>
    <ligand>
        <name>ATP</name>
        <dbReference type="ChEBI" id="CHEBI:30616"/>
    </ligand>
</feature>
<dbReference type="InterPro" id="IPR001057">
    <property type="entry name" value="Glu/AcGlu_kinase"/>
</dbReference>
<dbReference type="GO" id="GO:0004349">
    <property type="term" value="F:glutamate 5-kinase activity"/>
    <property type="evidence" value="ECO:0007669"/>
    <property type="project" value="UniProtKB-EC"/>
</dbReference>
<keyword evidence="4 8" id="KW-0808">Transferase</keyword>
<dbReference type="SUPFAM" id="SSF53633">
    <property type="entry name" value="Carbamate kinase-like"/>
    <property type="match status" value="1"/>
</dbReference>
<dbReference type="InterPro" id="IPR002478">
    <property type="entry name" value="PUA"/>
</dbReference>
<dbReference type="HAMAP" id="MF_00456">
    <property type="entry name" value="ProB"/>
    <property type="match status" value="1"/>
</dbReference>
<evidence type="ECO:0000256" key="5">
    <source>
        <dbReference type="ARBA" id="ARBA00022741"/>
    </source>
</evidence>
<dbReference type="PIRSF" id="PIRSF000729">
    <property type="entry name" value="GK"/>
    <property type="match status" value="1"/>
</dbReference>
<keyword evidence="6 8" id="KW-0418">Kinase</keyword>
<proteinExistence type="inferred from homology"/>
<accession>A0ABW4YU65</accession>
<comment type="function">
    <text evidence="8">Catalyzes the transfer of a phosphate group to glutamate to form L-glutamate 5-phosphate.</text>
</comment>
<gene>
    <name evidence="8 10" type="primary">proB</name>
    <name evidence="10" type="ORF">ACFSNC_04655</name>
</gene>
<dbReference type="InterPro" id="IPR001048">
    <property type="entry name" value="Asp/Glu/Uridylate_kinase"/>
</dbReference>
<feature type="binding site" evidence="8">
    <location>
        <position position="163"/>
    </location>
    <ligand>
        <name>substrate</name>
    </ligand>
</feature>
<comment type="pathway">
    <text evidence="8">Amino-acid biosynthesis; L-proline biosynthesis; L-glutamate 5-semialdehyde from L-glutamate: step 1/2.</text>
</comment>
<dbReference type="InterPro" id="IPR036393">
    <property type="entry name" value="AceGlu_kinase-like_sf"/>
</dbReference>
<keyword evidence="7 8" id="KW-0067">ATP-binding</keyword>
<evidence type="ECO:0000259" key="9">
    <source>
        <dbReference type="SMART" id="SM00359"/>
    </source>
</evidence>
<dbReference type="SMART" id="SM00359">
    <property type="entry name" value="PUA"/>
    <property type="match status" value="1"/>
</dbReference>
<dbReference type="CDD" id="cd04242">
    <property type="entry name" value="AAK_G5K_ProB"/>
    <property type="match status" value="1"/>
</dbReference>
<dbReference type="NCBIfam" id="TIGR01027">
    <property type="entry name" value="proB"/>
    <property type="match status" value="1"/>
</dbReference>
<feature type="binding site" evidence="8">
    <location>
        <position position="175"/>
    </location>
    <ligand>
        <name>substrate</name>
    </ligand>
</feature>